<organism evidence="2 3">
    <name type="scientific">Stakelama tenebrarum</name>
    <dbReference type="NCBI Taxonomy" id="2711215"/>
    <lineage>
        <taxon>Bacteria</taxon>
        <taxon>Pseudomonadati</taxon>
        <taxon>Pseudomonadota</taxon>
        <taxon>Alphaproteobacteria</taxon>
        <taxon>Sphingomonadales</taxon>
        <taxon>Sphingomonadaceae</taxon>
        <taxon>Stakelama</taxon>
    </lineage>
</organism>
<feature type="transmembrane region" description="Helical" evidence="1">
    <location>
        <begin position="212"/>
        <end position="236"/>
    </location>
</feature>
<accession>A0A6G6Y1C7</accession>
<dbReference type="InterPro" id="IPR005625">
    <property type="entry name" value="PepSY-ass_TM"/>
</dbReference>
<keyword evidence="3" id="KW-1185">Reference proteome</keyword>
<dbReference type="AlphaFoldDB" id="A0A6G6Y1C7"/>
<feature type="transmembrane region" description="Helical" evidence="1">
    <location>
        <begin position="448"/>
        <end position="467"/>
    </location>
</feature>
<evidence type="ECO:0000313" key="2">
    <source>
        <dbReference type="EMBL" id="QIG78376.1"/>
    </source>
</evidence>
<sequence>MTATSQQPRRKKTYWPRIPSGFVRAVLAGHSALGLVFAALLFLVCLSGSLSVFAREFLRWESPNAPVLHQVDGAAVQNAMEQVIARSEAAPEHIFVTLPAPEIPRLILTTDIAGEHRNWIADGEGNVVAEGKDPFTEFLTHLHINLHLPRSWGEFLVGLSGVALLSLLISGILAHPRIFRDAFHFRRGGGSVRLQEADVHNRLGVWAMPFHILISLTGALLGLTTLIVGVLALALFQGDVNKAYSLFLSPTPADDPRAAPPPELVAAFATLEREAPDGHPVYMLLEHPLERGQSVSINTRYPNRLASVDSYVLDGRGKVLDRNVHAETTVGEKLLNSLGPLHFGWFGGGIVKVAYFLLGLALTVLTATGITIWLARRREKGRPAPGWEKIWTGWVWSQPLAIALAGLATLTGSGGHVLPLIVWGVTSLIVLGAAMVLPPAVTARGARVSAGATMILLGIGHLTINAIPGDAIAVTVDLVLVAGGLAMLVPALRAGAEPAAT</sequence>
<keyword evidence="1" id="KW-1133">Transmembrane helix</keyword>
<gene>
    <name evidence="2" type="ORF">G5C33_00235</name>
</gene>
<dbReference type="Proteomes" id="UP000501568">
    <property type="component" value="Chromosome"/>
</dbReference>
<feature type="transmembrane region" description="Helical" evidence="1">
    <location>
        <begin position="394"/>
        <end position="414"/>
    </location>
</feature>
<keyword evidence="1" id="KW-0472">Membrane</keyword>
<dbReference type="Pfam" id="PF03929">
    <property type="entry name" value="PepSY_TM"/>
    <property type="match status" value="1"/>
</dbReference>
<feature type="transmembrane region" description="Helical" evidence="1">
    <location>
        <begin position="420"/>
        <end position="441"/>
    </location>
</feature>
<feature type="transmembrane region" description="Helical" evidence="1">
    <location>
        <begin position="155"/>
        <end position="174"/>
    </location>
</feature>
<dbReference type="EMBL" id="CP049109">
    <property type="protein sequence ID" value="QIG78376.1"/>
    <property type="molecule type" value="Genomic_DNA"/>
</dbReference>
<evidence type="ECO:0000256" key="1">
    <source>
        <dbReference type="SAM" id="Phobius"/>
    </source>
</evidence>
<reference evidence="2 3" key="1">
    <citation type="submission" date="2020-02" db="EMBL/GenBank/DDBJ databases">
        <authorList>
            <person name="Zheng R.K."/>
            <person name="Sun C.M."/>
        </authorList>
    </citation>
    <scope>NUCLEOTIDE SEQUENCE [LARGE SCALE GENOMIC DNA]</scope>
    <source>
        <strain evidence="3">zrk23</strain>
    </source>
</reference>
<feature type="transmembrane region" description="Helical" evidence="1">
    <location>
        <begin position="353"/>
        <end position="374"/>
    </location>
</feature>
<evidence type="ECO:0000313" key="3">
    <source>
        <dbReference type="Proteomes" id="UP000501568"/>
    </source>
</evidence>
<feature type="transmembrane region" description="Helical" evidence="1">
    <location>
        <begin position="21"/>
        <end position="54"/>
    </location>
</feature>
<dbReference type="PANTHER" id="PTHR34219">
    <property type="entry name" value="IRON-REGULATED INNER MEMBRANE PROTEIN-RELATED"/>
    <property type="match status" value="1"/>
</dbReference>
<protein>
    <submittedName>
        <fullName evidence="2">PepSY domain-containing protein</fullName>
    </submittedName>
</protein>
<dbReference type="RefSeq" id="WP_165325375.1">
    <property type="nucleotide sequence ID" value="NZ_CP049109.1"/>
</dbReference>
<proteinExistence type="predicted"/>
<dbReference type="PANTHER" id="PTHR34219:SF3">
    <property type="entry name" value="BLL7967 PROTEIN"/>
    <property type="match status" value="1"/>
</dbReference>
<dbReference type="KEGG" id="spzr:G5C33_00235"/>
<feature type="transmembrane region" description="Helical" evidence="1">
    <location>
        <begin position="473"/>
        <end position="492"/>
    </location>
</feature>
<name>A0A6G6Y1C7_9SPHN</name>
<keyword evidence="1" id="KW-0812">Transmembrane</keyword>